<dbReference type="EMBL" id="NIRI02000056">
    <property type="protein sequence ID" value="KAG5442937.1"/>
    <property type="molecule type" value="Genomic_DNA"/>
</dbReference>
<gene>
    <name evidence="2" type="ORF">CSKR_104780</name>
</gene>
<organism evidence="2 3">
    <name type="scientific">Clonorchis sinensis</name>
    <name type="common">Chinese liver fluke</name>
    <dbReference type="NCBI Taxonomy" id="79923"/>
    <lineage>
        <taxon>Eukaryota</taxon>
        <taxon>Metazoa</taxon>
        <taxon>Spiralia</taxon>
        <taxon>Lophotrochozoa</taxon>
        <taxon>Platyhelminthes</taxon>
        <taxon>Trematoda</taxon>
        <taxon>Digenea</taxon>
        <taxon>Opisthorchiida</taxon>
        <taxon>Opisthorchiata</taxon>
        <taxon>Opisthorchiidae</taxon>
        <taxon>Clonorchis</taxon>
    </lineage>
</organism>
<comment type="caution">
    <text evidence="2">The sequence shown here is derived from an EMBL/GenBank/DDBJ whole genome shotgun (WGS) entry which is preliminary data.</text>
</comment>
<evidence type="ECO:0000256" key="1">
    <source>
        <dbReference type="SAM" id="MobiDB-lite"/>
    </source>
</evidence>
<dbReference type="Proteomes" id="UP000286415">
    <property type="component" value="Unassembled WGS sequence"/>
</dbReference>
<evidence type="ECO:0000313" key="2">
    <source>
        <dbReference type="EMBL" id="KAG5442937.1"/>
    </source>
</evidence>
<proteinExistence type="predicted"/>
<accession>A0A3R7CVI7</accession>
<evidence type="ECO:0000313" key="3">
    <source>
        <dbReference type="Proteomes" id="UP000286415"/>
    </source>
</evidence>
<reference evidence="2 3" key="2">
    <citation type="journal article" date="2021" name="Genomics">
        <title>High-quality reference genome for Clonorchis sinensis.</title>
        <authorList>
            <person name="Young N.D."/>
            <person name="Stroehlein A.J."/>
            <person name="Kinkar L."/>
            <person name="Wang T."/>
            <person name="Sohn W.M."/>
            <person name="Chang B.C.H."/>
            <person name="Kaur P."/>
            <person name="Weisz D."/>
            <person name="Dudchenko O."/>
            <person name="Aiden E.L."/>
            <person name="Korhonen P.K."/>
            <person name="Gasser R.B."/>
        </authorList>
    </citation>
    <scope>NUCLEOTIDE SEQUENCE [LARGE SCALE GENOMIC DNA]</scope>
    <source>
        <strain evidence="2">Cs-k2</strain>
    </source>
</reference>
<name>A0A3R7CVI7_CLOSI</name>
<sequence>MSLEETMWPDDFGHFGNSHSGVKPFRCLVSMPPEGRTRAGILPDCPSLDRVSREAEVGFEPWTFRSVTPRYNHVPQLRHSTHQSQASPGDREEKVSGRKRREASAVACLRLPALLYATSKATRLMAPRDGRCGMSLLLDVGIMVVRGLGYCPHLDRRTIRVLNQSLWLKSLIARQQCLAGNANALPFLWNKPPHVPTPNLEDQETVFVRPLTIDQPGMSFCEWGCTGDTPSTAQWVAEVHKPSHHGKVQSLRSNSGRFPKLNC</sequence>
<feature type="region of interest" description="Disordered" evidence="1">
    <location>
        <begin position="76"/>
        <end position="99"/>
    </location>
</feature>
<reference evidence="2 3" key="1">
    <citation type="journal article" date="2018" name="Biotechnol. Adv.">
        <title>Improved genomic resources and new bioinformatic workflow for the carcinogenic parasite Clonorchis sinensis: Biotechnological implications.</title>
        <authorList>
            <person name="Wang D."/>
            <person name="Korhonen P.K."/>
            <person name="Gasser R.B."/>
            <person name="Young N.D."/>
        </authorList>
    </citation>
    <scope>NUCLEOTIDE SEQUENCE [LARGE SCALE GENOMIC DNA]</scope>
    <source>
        <strain evidence="2">Cs-k2</strain>
    </source>
</reference>
<dbReference type="AlphaFoldDB" id="A0A3R7CVI7"/>
<protein>
    <submittedName>
        <fullName evidence="2">Uncharacterized protein</fullName>
    </submittedName>
</protein>
<dbReference type="InParanoid" id="A0A3R7CVI7"/>
<keyword evidence="3" id="KW-1185">Reference proteome</keyword>